<evidence type="ECO:0000256" key="3">
    <source>
        <dbReference type="ARBA" id="ARBA00023027"/>
    </source>
</evidence>
<dbReference type="AlphaFoldDB" id="A0A135UP97"/>
<feature type="domain" description="D-isomer specific 2-hydroxyacid dehydrogenase NAD-binding" evidence="6">
    <location>
        <begin position="121"/>
        <end position="306"/>
    </location>
</feature>
<dbReference type="SUPFAM" id="SSF52283">
    <property type="entry name" value="Formate/glycerate dehydrogenase catalytic domain-like"/>
    <property type="match status" value="1"/>
</dbReference>
<dbReference type="PANTHER" id="PTHR43761">
    <property type="entry name" value="D-ISOMER SPECIFIC 2-HYDROXYACID DEHYDROGENASE FAMILY PROTEIN (AFU_ORTHOLOGUE AFUA_1G13630)"/>
    <property type="match status" value="1"/>
</dbReference>
<evidence type="ECO:0000259" key="6">
    <source>
        <dbReference type="Pfam" id="PF02826"/>
    </source>
</evidence>
<dbReference type="STRING" id="1209931.A0A135UP97"/>
<keyword evidence="2 4" id="KW-0560">Oxidoreductase</keyword>
<accession>A0A135UP97</accession>
<evidence type="ECO:0000313" key="7">
    <source>
        <dbReference type="EMBL" id="KXH62209.1"/>
    </source>
</evidence>
<feature type="domain" description="D-isomer specific 2-hydroxyacid dehydrogenase catalytic" evidence="5">
    <location>
        <begin position="38"/>
        <end position="334"/>
    </location>
</feature>
<comment type="caution">
    <text evidence="7">The sequence shown here is derived from an EMBL/GenBank/DDBJ whole genome shotgun (WGS) entry which is preliminary data.</text>
</comment>
<dbReference type="Pfam" id="PF00389">
    <property type="entry name" value="2-Hacid_dh"/>
    <property type="match status" value="1"/>
</dbReference>
<evidence type="ECO:0000256" key="2">
    <source>
        <dbReference type="ARBA" id="ARBA00023002"/>
    </source>
</evidence>
<dbReference type="Proteomes" id="UP000070121">
    <property type="component" value="Unassembled WGS sequence"/>
</dbReference>
<evidence type="ECO:0000313" key="8">
    <source>
        <dbReference type="Proteomes" id="UP000070121"/>
    </source>
</evidence>
<comment type="similarity">
    <text evidence="1 4">Belongs to the D-isomer specific 2-hydroxyacid dehydrogenase family.</text>
</comment>
<keyword evidence="8" id="KW-1185">Reference proteome</keyword>
<proteinExistence type="inferred from homology"/>
<dbReference type="InterPro" id="IPR036291">
    <property type="entry name" value="NAD(P)-bd_dom_sf"/>
</dbReference>
<dbReference type="PANTHER" id="PTHR43761:SF1">
    <property type="entry name" value="D-ISOMER SPECIFIC 2-HYDROXYACID DEHYDROGENASE CATALYTIC DOMAIN-CONTAINING PROTEIN-RELATED"/>
    <property type="match status" value="1"/>
</dbReference>
<dbReference type="OrthoDB" id="298012at2759"/>
<protein>
    <submittedName>
        <fullName evidence="7">Glycerate dehydrogenase</fullName>
    </submittedName>
</protein>
<sequence>MDQPITHSCGHHHIIVLLEKLFPTTLAFNLPPPHTYTLREYERTSPDQLADRIRDAEIIIRTVVPIGAKALSENISPKLKLIAVVGSGTDSVDLQACRVRNIMVANTPHCNTSAVSEHAIGMYFAVRRSIPRCHRLLQAGEWAKHRVLINLLYGADGQAPRTCRGEVAGVVGYGGVGRKIAAMAQAIGMRVLLSGRKDEPAPADRVPFDEVIRTASVIFLCLPKTESTVNYISTKELDDMGSHAILINVSRGGIVNEEALVRALERGLIAGAATDVFVKEPAGPGDSPLLGNGVQGLNLVTTPHVAWVAEETSLNYLEILKANVSEFVNGTPVNLVA</sequence>
<name>A0A135UP97_9PEZI</name>
<evidence type="ECO:0000256" key="4">
    <source>
        <dbReference type="RuleBase" id="RU003719"/>
    </source>
</evidence>
<dbReference type="Pfam" id="PF02826">
    <property type="entry name" value="2-Hacid_dh_C"/>
    <property type="match status" value="1"/>
</dbReference>
<dbReference type="EMBL" id="JFFI01001203">
    <property type="protein sequence ID" value="KXH62209.1"/>
    <property type="molecule type" value="Genomic_DNA"/>
</dbReference>
<dbReference type="CDD" id="cd05198">
    <property type="entry name" value="formate_dh_like"/>
    <property type="match status" value="1"/>
</dbReference>
<organism evidence="7 8">
    <name type="scientific">Colletotrichum salicis</name>
    <dbReference type="NCBI Taxonomy" id="1209931"/>
    <lineage>
        <taxon>Eukaryota</taxon>
        <taxon>Fungi</taxon>
        <taxon>Dikarya</taxon>
        <taxon>Ascomycota</taxon>
        <taxon>Pezizomycotina</taxon>
        <taxon>Sordariomycetes</taxon>
        <taxon>Hypocreomycetidae</taxon>
        <taxon>Glomerellales</taxon>
        <taxon>Glomerellaceae</taxon>
        <taxon>Colletotrichum</taxon>
        <taxon>Colletotrichum acutatum species complex</taxon>
    </lineage>
</organism>
<dbReference type="InterPro" id="IPR006140">
    <property type="entry name" value="D-isomer_DH_NAD-bd"/>
</dbReference>
<evidence type="ECO:0000259" key="5">
    <source>
        <dbReference type="Pfam" id="PF00389"/>
    </source>
</evidence>
<dbReference type="InterPro" id="IPR050418">
    <property type="entry name" value="D-iso_2-hydroxyacid_DH_PdxB"/>
</dbReference>
<dbReference type="InterPro" id="IPR006139">
    <property type="entry name" value="D-isomer_2_OHA_DH_cat_dom"/>
</dbReference>
<dbReference type="GO" id="GO:0016616">
    <property type="term" value="F:oxidoreductase activity, acting on the CH-OH group of donors, NAD or NADP as acceptor"/>
    <property type="evidence" value="ECO:0007669"/>
    <property type="project" value="InterPro"/>
</dbReference>
<dbReference type="Gene3D" id="3.40.50.720">
    <property type="entry name" value="NAD(P)-binding Rossmann-like Domain"/>
    <property type="match status" value="2"/>
</dbReference>
<dbReference type="GO" id="GO:0051287">
    <property type="term" value="F:NAD binding"/>
    <property type="evidence" value="ECO:0007669"/>
    <property type="project" value="InterPro"/>
</dbReference>
<evidence type="ECO:0000256" key="1">
    <source>
        <dbReference type="ARBA" id="ARBA00005854"/>
    </source>
</evidence>
<dbReference type="SUPFAM" id="SSF51735">
    <property type="entry name" value="NAD(P)-binding Rossmann-fold domains"/>
    <property type="match status" value="1"/>
</dbReference>
<reference evidence="7 8" key="1">
    <citation type="submission" date="2014-02" db="EMBL/GenBank/DDBJ databases">
        <title>The genome sequence of Colletotrichum salicis CBS 607.94.</title>
        <authorList>
            <person name="Baroncelli R."/>
            <person name="Thon M.R."/>
        </authorList>
    </citation>
    <scope>NUCLEOTIDE SEQUENCE [LARGE SCALE GENOMIC DNA]</scope>
    <source>
        <strain evidence="7 8">CBS 607.94</strain>
    </source>
</reference>
<keyword evidence="3" id="KW-0520">NAD</keyword>
<gene>
    <name evidence="7" type="ORF">CSAL01_10594</name>
</gene>